<name>A0ABR6JLX4_9XANT</name>
<comment type="similarity">
    <text evidence="1 3">Belongs to the short-chain dehydrogenases/reductases (SDR) family.</text>
</comment>
<protein>
    <submittedName>
        <fullName evidence="4">NAD(P)-dependent dehydrogenase (Short-subunit alcohol dehydrogenase family)</fullName>
    </submittedName>
</protein>
<dbReference type="SUPFAM" id="SSF51735">
    <property type="entry name" value="NAD(P)-binding Rossmann-fold domains"/>
    <property type="match status" value="1"/>
</dbReference>
<dbReference type="PRINTS" id="PR00081">
    <property type="entry name" value="GDHRDH"/>
</dbReference>
<evidence type="ECO:0000313" key="5">
    <source>
        <dbReference type="Proteomes" id="UP000554726"/>
    </source>
</evidence>
<dbReference type="InterPro" id="IPR051911">
    <property type="entry name" value="SDR_oxidoreductase"/>
</dbReference>
<evidence type="ECO:0000256" key="1">
    <source>
        <dbReference type="ARBA" id="ARBA00006484"/>
    </source>
</evidence>
<gene>
    <name evidence="4" type="ORF">FHR60_002498</name>
</gene>
<comment type="caution">
    <text evidence="4">The sequence shown here is derived from an EMBL/GenBank/DDBJ whole genome shotgun (WGS) entry which is preliminary data.</text>
</comment>
<reference evidence="4 5" key="1">
    <citation type="submission" date="2020-08" db="EMBL/GenBank/DDBJ databases">
        <title>Studying the diversity of plant-associated saprophytic bacteria and their role in host health and plant-pathogen interactions.</title>
        <authorList>
            <person name="Potnis N."/>
        </authorList>
    </citation>
    <scope>NUCLEOTIDE SEQUENCE [LARGE SCALE GENOMIC DNA]</scope>
    <source>
        <strain evidence="4 5">F16</strain>
    </source>
</reference>
<keyword evidence="2" id="KW-0560">Oxidoreductase</keyword>
<dbReference type="Gene3D" id="3.40.50.720">
    <property type="entry name" value="NAD(P)-binding Rossmann-like Domain"/>
    <property type="match status" value="1"/>
</dbReference>
<accession>A0ABR6JLX4</accession>
<evidence type="ECO:0000256" key="3">
    <source>
        <dbReference type="RuleBase" id="RU000363"/>
    </source>
</evidence>
<dbReference type="Pfam" id="PF00106">
    <property type="entry name" value="adh_short"/>
    <property type="match status" value="1"/>
</dbReference>
<evidence type="ECO:0000313" key="4">
    <source>
        <dbReference type="EMBL" id="MBB4593814.1"/>
    </source>
</evidence>
<dbReference type="PRINTS" id="PR00080">
    <property type="entry name" value="SDRFAMILY"/>
</dbReference>
<evidence type="ECO:0000256" key="2">
    <source>
        <dbReference type="ARBA" id="ARBA00023002"/>
    </source>
</evidence>
<dbReference type="EMBL" id="JACHNS010000004">
    <property type="protein sequence ID" value="MBB4593814.1"/>
    <property type="molecule type" value="Genomic_DNA"/>
</dbReference>
<dbReference type="InterPro" id="IPR036291">
    <property type="entry name" value="NAD(P)-bd_dom_sf"/>
</dbReference>
<organism evidence="4 5">
    <name type="scientific">Xanthomonas cannabis</name>
    <dbReference type="NCBI Taxonomy" id="1885674"/>
    <lineage>
        <taxon>Bacteria</taxon>
        <taxon>Pseudomonadati</taxon>
        <taxon>Pseudomonadota</taxon>
        <taxon>Gammaproteobacteria</taxon>
        <taxon>Lysobacterales</taxon>
        <taxon>Lysobacteraceae</taxon>
        <taxon>Xanthomonas</taxon>
    </lineage>
</organism>
<dbReference type="PANTHER" id="PTHR43976">
    <property type="entry name" value="SHORT CHAIN DEHYDROGENASE"/>
    <property type="match status" value="1"/>
</dbReference>
<dbReference type="CDD" id="cd05374">
    <property type="entry name" value="17beta-HSD-like_SDR_c"/>
    <property type="match status" value="1"/>
</dbReference>
<proteinExistence type="inferred from homology"/>
<dbReference type="PANTHER" id="PTHR43976:SF16">
    <property type="entry name" value="SHORT-CHAIN DEHYDROGENASE_REDUCTASE FAMILY PROTEIN"/>
    <property type="match status" value="1"/>
</dbReference>
<dbReference type="Proteomes" id="UP000554726">
    <property type="component" value="Unassembled WGS sequence"/>
</dbReference>
<keyword evidence="5" id="KW-1185">Reference proteome</keyword>
<sequence length="285" mass="30559">MDSGKWIKYFQVSKVWFLKPNVHLSSRHRGCFMQTVLITGCSSGFGLATANYFLERDWRVVATMRTPRDDLFPASPRLKVLQLDVTDTDSIQAAVAAAGTIDVLVNNAGFGAPMPLELASLQSVRELFETNTFGTLAVTQALLPQMRARRAGVIVNVSSSATLKPLPLIGAYRAAKAAVNALSESLATELEDFGIRVRVVSPGSCGETAFRATARTGLRGLDNAVYGPFMQQTMARMSASTGPGTQSIDVAEAIWRAATDLDAPMFIPAGADAELWASEAARIGQ</sequence>
<dbReference type="InterPro" id="IPR002347">
    <property type="entry name" value="SDR_fam"/>
</dbReference>